<evidence type="ECO:0000313" key="2">
    <source>
        <dbReference type="Proteomes" id="UP000250078"/>
    </source>
</evidence>
<evidence type="ECO:0000313" key="1">
    <source>
        <dbReference type="EMBL" id="OCK88189.1"/>
    </source>
</evidence>
<gene>
    <name evidence="1" type="ORF">K441DRAFT_590312</name>
</gene>
<protein>
    <submittedName>
        <fullName evidence="1">Uncharacterized protein</fullName>
    </submittedName>
</protein>
<sequence length="109" mass="12713">LEEAISIFCDKHIGLVNFLNLKARKQNKVPKCLANIPAYTILRDLKDGKRIKFQPADLSSYMAFQICGKADVFLLLHIDYYRVMITITAEEGRKLWIIWLKLQETELEK</sequence>
<feature type="non-terminal residue" evidence="1">
    <location>
        <position position="1"/>
    </location>
</feature>
<name>A0ACC8EPP3_9PEZI</name>
<dbReference type="EMBL" id="KV748247">
    <property type="protein sequence ID" value="OCK88189.1"/>
    <property type="molecule type" value="Genomic_DNA"/>
</dbReference>
<dbReference type="Proteomes" id="UP000250078">
    <property type="component" value="Unassembled WGS sequence"/>
</dbReference>
<proteinExistence type="predicted"/>
<reference evidence="1 2" key="1">
    <citation type="journal article" date="2016" name="Nat. Commun.">
        <title>Ectomycorrhizal ecology is imprinted in the genome of the dominant symbiotic fungus Cenococcum geophilum.</title>
        <authorList>
            <consortium name="DOE Joint Genome Institute"/>
            <person name="Peter M."/>
            <person name="Kohler A."/>
            <person name="Ohm R.A."/>
            <person name="Kuo A."/>
            <person name="Krutzmann J."/>
            <person name="Morin E."/>
            <person name="Arend M."/>
            <person name="Barry K.W."/>
            <person name="Binder M."/>
            <person name="Choi C."/>
            <person name="Clum A."/>
            <person name="Copeland A."/>
            <person name="Grisel N."/>
            <person name="Haridas S."/>
            <person name="Kipfer T."/>
            <person name="LaButti K."/>
            <person name="Lindquist E."/>
            <person name="Lipzen A."/>
            <person name="Maire R."/>
            <person name="Meier B."/>
            <person name="Mihaltcheva S."/>
            <person name="Molinier V."/>
            <person name="Murat C."/>
            <person name="Poggeler S."/>
            <person name="Quandt C.A."/>
            <person name="Sperisen C."/>
            <person name="Tritt A."/>
            <person name="Tisserant E."/>
            <person name="Crous P.W."/>
            <person name="Henrissat B."/>
            <person name="Nehls U."/>
            <person name="Egli S."/>
            <person name="Spatafora J.W."/>
            <person name="Grigoriev I.V."/>
            <person name="Martin F.M."/>
        </authorList>
    </citation>
    <scope>NUCLEOTIDE SEQUENCE [LARGE SCALE GENOMIC DNA]</scope>
    <source>
        <strain evidence="1 2">1.58</strain>
    </source>
</reference>
<accession>A0ACC8EPP3</accession>
<keyword evidence="2" id="KW-1185">Reference proteome</keyword>
<organism evidence="1 2">
    <name type="scientific">Cenococcum geophilum 1.58</name>
    <dbReference type="NCBI Taxonomy" id="794803"/>
    <lineage>
        <taxon>Eukaryota</taxon>
        <taxon>Fungi</taxon>
        <taxon>Dikarya</taxon>
        <taxon>Ascomycota</taxon>
        <taxon>Pezizomycotina</taxon>
        <taxon>Dothideomycetes</taxon>
        <taxon>Pleosporomycetidae</taxon>
        <taxon>Gloniales</taxon>
        <taxon>Gloniaceae</taxon>
        <taxon>Cenococcum</taxon>
    </lineage>
</organism>